<reference evidence="3 4" key="1">
    <citation type="submission" date="2019-01" db="EMBL/GenBank/DDBJ databases">
        <authorList>
            <person name="Zhang S."/>
        </authorList>
    </citation>
    <scope>NUCLEOTIDE SEQUENCE [LARGE SCALE GENOMIC DNA]</scope>
    <source>
        <strain evidence="3 4">1626</strain>
    </source>
</reference>
<feature type="transmembrane region" description="Helical" evidence="1">
    <location>
        <begin position="113"/>
        <end position="132"/>
    </location>
</feature>
<accession>A0A4Z1R962</accession>
<evidence type="ECO:0000313" key="3">
    <source>
        <dbReference type="EMBL" id="TKS55145.1"/>
    </source>
</evidence>
<dbReference type="RefSeq" id="WP_134674500.1">
    <property type="nucleotide sequence ID" value="NZ_SPUH01000001.1"/>
</dbReference>
<dbReference type="Proteomes" id="UP000298681">
    <property type="component" value="Unassembled WGS sequence"/>
</dbReference>
<name>A0A4Z1R962_9GAMM</name>
<keyword evidence="1" id="KW-1133">Transmembrane helix</keyword>
<feature type="domain" description="DUF2231" evidence="2">
    <location>
        <begin position="14"/>
        <end position="134"/>
    </location>
</feature>
<dbReference type="InterPro" id="IPR019251">
    <property type="entry name" value="DUF2231_TM"/>
</dbReference>
<feature type="transmembrane region" description="Helical" evidence="1">
    <location>
        <begin position="50"/>
        <end position="70"/>
    </location>
</feature>
<evidence type="ECO:0000259" key="2">
    <source>
        <dbReference type="Pfam" id="PF09990"/>
    </source>
</evidence>
<protein>
    <recommendedName>
        <fullName evidence="2">DUF2231 domain-containing protein</fullName>
    </recommendedName>
</protein>
<dbReference type="EMBL" id="SPUH01000001">
    <property type="protein sequence ID" value="TKS55145.1"/>
    <property type="molecule type" value="Genomic_DNA"/>
</dbReference>
<evidence type="ECO:0000313" key="4">
    <source>
        <dbReference type="Proteomes" id="UP000298681"/>
    </source>
</evidence>
<keyword evidence="1" id="KW-0812">Transmembrane</keyword>
<gene>
    <name evidence="3" type="ORF">E4582_10490</name>
</gene>
<sequence>MTPSRSRRYAYAIHPLHAVMLAGALALFLGAALSDFAYFRSYEIQWQNFASWLIVGGLVFSAVALLFALFDLRGAVRTRGAVIYALVVAAMWVVGFFNALMHARDAWASMPGGLVMSLIVVVLALVATFMGFSTARTGELK</sequence>
<dbReference type="AlphaFoldDB" id="A0A4Z1R962"/>
<keyword evidence="1" id="KW-0472">Membrane</keyword>
<feature type="transmembrane region" description="Helical" evidence="1">
    <location>
        <begin position="82"/>
        <end position="101"/>
    </location>
</feature>
<proteinExistence type="predicted"/>
<comment type="caution">
    <text evidence="3">The sequence shown here is derived from an EMBL/GenBank/DDBJ whole genome shotgun (WGS) entry which is preliminary data.</text>
</comment>
<dbReference type="Pfam" id="PF09990">
    <property type="entry name" value="DUF2231"/>
    <property type="match status" value="1"/>
</dbReference>
<keyword evidence="4" id="KW-1185">Reference proteome</keyword>
<evidence type="ECO:0000256" key="1">
    <source>
        <dbReference type="SAM" id="Phobius"/>
    </source>
</evidence>
<organism evidence="3 4">
    <name type="scientific">Luteimonas yindakuii</name>
    <dbReference type="NCBI Taxonomy" id="2565782"/>
    <lineage>
        <taxon>Bacteria</taxon>
        <taxon>Pseudomonadati</taxon>
        <taxon>Pseudomonadota</taxon>
        <taxon>Gammaproteobacteria</taxon>
        <taxon>Lysobacterales</taxon>
        <taxon>Lysobacteraceae</taxon>
        <taxon>Luteimonas</taxon>
    </lineage>
</organism>